<dbReference type="Gene3D" id="1.50.10.10">
    <property type="match status" value="1"/>
</dbReference>
<dbReference type="SUPFAM" id="SSF48208">
    <property type="entry name" value="Six-hairpin glycosidases"/>
    <property type="match status" value="1"/>
</dbReference>
<gene>
    <name evidence="3" type="ORF">NUTIK01_21310</name>
</gene>
<name>A0ABQ6P9U0_9SPHN</name>
<sequence length="254" mass="27762">MLTEACAVLDLIEDRMAHPAGGYAEGLPPQQPRRQNPHMHLLEACLAWLTRVDNSHFSRVAHELIGLFARKFLDKSSFMLFEFFEDDLSLHHDADTRVFEPGHHFEWVWLLGKARRSGLDVSGAGLEVARALAATAQAFGFAQETGLPFGTVRADGSVADGTCRIWVVTEWLRACLDEPASGCGSAKHAFAQLRRFTDVPVKGLWHERCDARSGQFSNESVPASSLYHIVSALAPVIGTETSCAGNKVAGACLM</sequence>
<dbReference type="PANTHER" id="PTHR15108">
    <property type="entry name" value="N-ACYLGLUCOSAMINE-2-EPIMERASE"/>
    <property type="match status" value="1"/>
</dbReference>
<reference evidence="3 4" key="1">
    <citation type="submission" date="2023-06" db="EMBL/GenBank/DDBJ databases">
        <title>Draft genome sequence of Novosphingobium sp. strain IK01.</title>
        <authorList>
            <person name="Hatamoto M."/>
            <person name="Ikarashi T."/>
            <person name="Yamaguchi T."/>
        </authorList>
    </citation>
    <scope>NUCLEOTIDE SEQUENCE [LARGE SCALE GENOMIC DNA]</scope>
    <source>
        <strain evidence="3 4">IK01</strain>
    </source>
</reference>
<keyword evidence="2" id="KW-0413">Isomerase</keyword>
<proteinExistence type="inferred from homology"/>
<evidence type="ECO:0000256" key="1">
    <source>
        <dbReference type="ARBA" id="ARBA00008558"/>
    </source>
</evidence>
<organism evidence="3 4">
    <name type="scientific">Novosphingobium pituita</name>
    <dbReference type="NCBI Taxonomy" id="3056842"/>
    <lineage>
        <taxon>Bacteria</taxon>
        <taxon>Pseudomonadati</taxon>
        <taxon>Pseudomonadota</taxon>
        <taxon>Alphaproteobacteria</taxon>
        <taxon>Sphingomonadales</taxon>
        <taxon>Sphingomonadaceae</taxon>
        <taxon>Novosphingobium</taxon>
    </lineage>
</organism>
<evidence type="ECO:0000256" key="2">
    <source>
        <dbReference type="ARBA" id="ARBA00023235"/>
    </source>
</evidence>
<comment type="caution">
    <text evidence="3">The sequence shown here is derived from an EMBL/GenBank/DDBJ whole genome shotgun (WGS) entry which is preliminary data.</text>
</comment>
<evidence type="ECO:0000313" key="3">
    <source>
        <dbReference type="EMBL" id="GMM61354.1"/>
    </source>
</evidence>
<dbReference type="Pfam" id="PF07221">
    <property type="entry name" value="GlcNAc_2-epim"/>
    <property type="match status" value="1"/>
</dbReference>
<dbReference type="InterPro" id="IPR012341">
    <property type="entry name" value="6hp_glycosidase-like_sf"/>
</dbReference>
<dbReference type="InterPro" id="IPR010819">
    <property type="entry name" value="AGE/CE"/>
</dbReference>
<dbReference type="Proteomes" id="UP001187221">
    <property type="component" value="Unassembled WGS sequence"/>
</dbReference>
<dbReference type="InterPro" id="IPR008928">
    <property type="entry name" value="6-hairpin_glycosidase_sf"/>
</dbReference>
<comment type="similarity">
    <text evidence="1">Belongs to the N-acylglucosamine 2-epimerase family.</text>
</comment>
<keyword evidence="4" id="KW-1185">Reference proteome</keyword>
<protein>
    <recommendedName>
        <fullName evidence="5">Mannose-6-phosphate isomerase</fullName>
    </recommendedName>
</protein>
<dbReference type="EMBL" id="BTFW01000001">
    <property type="protein sequence ID" value="GMM61354.1"/>
    <property type="molecule type" value="Genomic_DNA"/>
</dbReference>
<evidence type="ECO:0000313" key="4">
    <source>
        <dbReference type="Proteomes" id="UP001187221"/>
    </source>
</evidence>
<accession>A0ABQ6P9U0</accession>
<evidence type="ECO:0008006" key="5">
    <source>
        <dbReference type="Google" id="ProtNLM"/>
    </source>
</evidence>